<dbReference type="Proteomes" id="UP000292082">
    <property type="component" value="Unassembled WGS sequence"/>
</dbReference>
<protein>
    <submittedName>
        <fullName evidence="1">Uncharacterized protein</fullName>
    </submittedName>
</protein>
<reference evidence="1 2" key="1">
    <citation type="submission" date="2019-01" db="EMBL/GenBank/DDBJ databases">
        <title>Draft genome sequences of three monokaryotic isolates of the white-rot basidiomycete fungus Dichomitus squalens.</title>
        <authorList>
            <consortium name="DOE Joint Genome Institute"/>
            <person name="Lopez S.C."/>
            <person name="Andreopoulos B."/>
            <person name="Pangilinan J."/>
            <person name="Lipzen A."/>
            <person name="Riley R."/>
            <person name="Ahrendt S."/>
            <person name="Ng V."/>
            <person name="Barry K."/>
            <person name="Daum C."/>
            <person name="Grigoriev I.V."/>
            <person name="Hilden K.S."/>
            <person name="Makela M.R."/>
            <person name="de Vries R.P."/>
        </authorList>
    </citation>
    <scope>NUCLEOTIDE SEQUENCE [LARGE SCALE GENOMIC DNA]</scope>
    <source>
        <strain evidence="1 2">CBS 464.89</strain>
    </source>
</reference>
<organism evidence="1 2">
    <name type="scientific">Dichomitus squalens</name>
    <dbReference type="NCBI Taxonomy" id="114155"/>
    <lineage>
        <taxon>Eukaryota</taxon>
        <taxon>Fungi</taxon>
        <taxon>Dikarya</taxon>
        <taxon>Basidiomycota</taxon>
        <taxon>Agaricomycotina</taxon>
        <taxon>Agaricomycetes</taxon>
        <taxon>Polyporales</taxon>
        <taxon>Polyporaceae</taxon>
        <taxon>Dichomitus</taxon>
    </lineage>
</organism>
<evidence type="ECO:0000313" key="1">
    <source>
        <dbReference type="EMBL" id="TBU52802.1"/>
    </source>
</evidence>
<name>A0A4Q9NLS7_9APHY</name>
<proteinExistence type="predicted"/>
<evidence type="ECO:0000313" key="2">
    <source>
        <dbReference type="Proteomes" id="UP000292082"/>
    </source>
</evidence>
<gene>
    <name evidence="1" type="ORF">BD310DRAFT_939362</name>
</gene>
<dbReference type="AlphaFoldDB" id="A0A4Q9NLS7"/>
<dbReference type="EMBL" id="ML145236">
    <property type="protein sequence ID" value="TBU52802.1"/>
    <property type="molecule type" value="Genomic_DNA"/>
</dbReference>
<accession>A0A4Q9NLS7</accession>
<sequence>MIYHDENLLVIELAAQRFKALMQVPENVGLHKRVRDNLAEIKAQAPCLRLREDAYSSGSLWQKVVWWHDNLWSDETTWTITSATILNGMNGMQFCDALLPDSYKDDWVRCITHLANEIHGPDLHQYPAYAFLFSIPLAMLARWTRRQALYLPMNGLQRLLVGAWMYCGDCREHRRTANLQHVQQRRKAAMTMKHVFGHDFTNEIAICRQRGRMA</sequence>
<keyword evidence="2" id="KW-1185">Reference proteome</keyword>